<dbReference type="InterPro" id="IPR008984">
    <property type="entry name" value="SMAD_FHA_dom_sf"/>
</dbReference>
<feature type="compositionally biased region" description="Basic and acidic residues" evidence="2">
    <location>
        <begin position="752"/>
        <end position="764"/>
    </location>
</feature>
<name>A0AAN9V892_9ORTH</name>
<feature type="compositionally biased region" description="Basic residues" evidence="2">
    <location>
        <begin position="713"/>
        <end position="726"/>
    </location>
</feature>
<accession>A0AAN9V892</accession>
<keyword evidence="5" id="KW-1185">Reference proteome</keyword>
<dbReference type="InterPro" id="IPR000253">
    <property type="entry name" value="FHA_dom"/>
</dbReference>
<feature type="coiled-coil region" evidence="1">
    <location>
        <begin position="469"/>
        <end position="496"/>
    </location>
</feature>
<dbReference type="Pfam" id="PF00498">
    <property type="entry name" value="FHA"/>
    <property type="match status" value="1"/>
</dbReference>
<dbReference type="FunFam" id="2.60.200.20:FF:000053">
    <property type="entry name" value="Os06g0275900 protein"/>
    <property type="match status" value="1"/>
</dbReference>
<keyword evidence="1" id="KW-0175">Coiled coil</keyword>
<evidence type="ECO:0000259" key="3">
    <source>
        <dbReference type="PROSITE" id="PS50006"/>
    </source>
</evidence>
<sequence length="764" mass="86963">MESTDEEKLLDADTPGNVIDPEKNNDVISSNGDKQMRSSVEEMCTVEERKTKTEVFKKPSFLIGPRKGKPIGKMQVLKSAEPPDTVIETEEPPKEDQSVEIKNTADVAIKSESDKDVVEKKVHVISPAQKLNENSVPLPYKEPKWSGIPNDLYKFEVLKNGSIVETIDLSSKPYFVFGRLTQCDIQMAHPTVSRYHAVLQFRSDDTDGAVGFYVYDLGSTHGTFLNKNRIKPNIYVRVHVGHLLKLGGSSRMFILQGPEEDMEKESELSVTELKEKRKEEQAAKELQEIQESEELRLQQEKEAAAGIDWGMGDDAEEETDLSENPFAAAPNEELYLDDPKKTLRGWFEREGYDLEYDVEERGFGQFLCRVELPVESVKGGTIIAESLVKGKKKEAVVQCALEACRILDRYGLLRQAKHESRKRKVKNWEENDFYDSDEDEFLDRTGSVEKKRQQRMKAAGKIQTQTETYESLVEKQEEILSQIDKIQNQLEEIQTKKKKEPEADEDEDELDAFMTNLSAEVPDHKLINKLKSELLMLRKEEAHVKKLVNIACPASLPKLMEESTPHSSLQYRNKYSGVLKRKIPCHSSEVEVPQVKDDIFGKEAEDEEEEEEEEEEDDDKSVRMEISKNPVDAAEKPEKEAAVKDINEERSKVIEELIQEKNSSQKDIVNDSSDSQGAKERSNKCNETNASKSPKVIGPILPPEDFVTEGHTEKRKKRARHRPNKKIVKESVSMSSADPNYSMWLPPEDQSGDGKTKLNEKYGY</sequence>
<feature type="coiled-coil region" evidence="1">
    <location>
        <begin position="270"/>
        <end position="303"/>
    </location>
</feature>
<dbReference type="Proteomes" id="UP001378592">
    <property type="component" value="Unassembled WGS sequence"/>
</dbReference>
<dbReference type="CDD" id="cd22677">
    <property type="entry name" value="FHA_Kanadaptin"/>
    <property type="match status" value="1"/>
</dbReference>
<dbReference type="EMBL" id="JAZDUA010000553">
    <property type="protein sequence ID" value="KAK7791176.1"/>
    <property type="molecule type" value="Genomic_DNA"/>
</dbReference>
<protein>
    <recommendedName>
        <fullName evidence="3">FHA domain-containing protein</fullName>
    </recommendedName>
</protein>
<reference evidence="4 5" key="1">
    <citation type="submission" date="2024-03" db="EMBL/GenBank/DDBJ databases">
        <title>The genome assembly and annotation of the cricket Gryllus longicercus Weissman &amp; Gray.</title>
        <authorList>
            <person name="Szrajer S."/>
            <person name="Gray D."/>
            <person name="Ylla G."/>
        </authorList>
    </citation>
    <scope>NUCLEOTIDE SEQUENCE [LARGE SCALE GENOMIC DNA]</scope>
    <source>
        <strain evidence="4">DAG 2021-001</strain>
        <tissue evidence="4">Whole body minus gut</tissue>
    </source>
</reference>
<evidence type="ECO:0000256" key="1">
    <source>
        <dbReference type="SAM" id="Coils"/>
    </source>
</evidence>
<dbReference type="SUPFAM" id="SSF49879">
    <property type="entry name" value="SMAD/FHA domain"/>
    <property type="match status" value="1"/>
</dbReference>
<dbReference type="InterPro" id="IPR050923">
    <property type="entry name" value="Cell_Proc_Reg/RNA_Proc"/>
</dbReference>
<feature type="domain" description="FHA" evidence="3">
    <location>
        <begin position="175"/>
        <end position="230"/>
    </location>
</feature>
<feature type="region of interest" description="Disordered" evidence="2">
    <location>
        <begin position="1"/>
        <end position="42"/>
    </location>
</feature>
<feature type="region of interest" description="Disordered" evidence="2">
    <location>
        <begin position="586"/>
        <end position="764"/>
    </location>
</feature>
<feature type="compositionally biased region" description="Basic and acidic residues" evidence="2">
    <location>
        <begin position="594"/>
        <end position="603"/>
    </location>
</feature>
<dbReference type="PANTHER" id="PTHR23308">
    <property type="entry name" value="NUCLEAR INHIBITOR OF PROTEIN PHOSPHATASE-1"/>
    <property type="match status" value="1"/>
</dbReference>
<gene>
    <name evidence="4" type="ORF">R5R35_005383</name>
</gene>
<dbReference type="PROSITE" id="PS50006">
    <property type="entry name" value="FHA_DOMAIN"/>
    <property type="match status" value="1"/>
</dbReference>
<feature type="compositionally biased region" description="Polar residues" evidence="2">
    <location>
        <begin position="660"/>
        <end position="676"/>
    </location>
</feature>
<dbReference type="Gene3D" id="2.60.200.20">
    <property type="match status" value="1"/>
</dbReference>
<feature type="compositionally biased region" description="Basic and acidic residues" evidence="2">
    <location>
        <begin position="633"/>
        <end position="659"/>
    </location>
</feature>
<evidence type="ECO:0000313" key="4">
    <source>
        <dbReference type="EMBL" id="KAK7791176.1"/>
    </source>
</evidence>
<evidence type="ECO:0000256" key="2">
    <source>
        <dbReference type="SAM" id="MobiDB-lite"/>
    </source>
</evidence>
<dbReference type="AlphaFoldDB" id="A0AAN9V892"/>
<organism evidence="4 5">
    <name type="scientific">Gryllus longicercus</name>
    <dbReference type="NCBI Taxonomy" id="2509291"/>
    <lineage>
        <taxon>Eukaryota</taxon>
        <taxon>Metazoa</taxon>
        <taxon>Ecdysozoa</taxon>
        <taxon>Arthropoda</taxon>
        <taxon>Hexapoda</taxon>
        <taxon>Insecta</taxon>
        <taxon>Pterygota</taxon>
        <taxon>Neoptera</taxon>
        <taxon>Polyneoptera</taxon>
        <taxon>Orthoptera</taxon>
        <taxon>Ensifera</taxon>
        <taxon>Gryllidea</taxon>
        <taxon>Grylloidea</taxon>
        <taxon>Gryllidae</taxon>
        <taxon>Gryllinae</taxon>
        <taxon>Gryllus</taxon>
    </lineage>
</organism>
<dbReference type="SMART" id="SM00240">
    <property type="entry name" value="FHA"/>
    <property type="match status" value="1"/>
</dbReference>
<proteinExistence type="predicted"/>
<feature type="compositionally biased region" description="Acidic residues" evidence="2">
    <location>
        <begin position="604"/>
        <end position="619"/>
    </location>
</feature>
<evidence type="ECO:0000313" key="5">
    <source>
        <dbReference type="Proteomes" id="UP001378592"/>
    </source>
</evidence>
<feature type="compositionally biased region" description="Basic and acidic residues" evidence="2">
    <location>
        <begin position="1"/>
        <end position="11"/>
    </location>
</feature>
<comment type="caution">
    <text evidence="4">The sequence shown here is derived from an EMBL/GenBank/DDBJ whole genome shotgun (WGS) entry which is preliminary data.</text>
</comment>
<dbReference type="CDD" id="cd19856">
    <property type="entry name" value="DSRM_Kanadaptin"/>
    <property type="match status" value="1"/>
</dbReference>